<feature type="region of interest" description="Disordered" evidence="1">
    <location>
        <begin position="181"/>
        <end position="200"/>
    </location>
</feature>
<dbReference type="HOGENOM" id="CLU_684078_0_0_1"/>
<dbReference type="PANTHER" id="PTHR48450">
    <property type="entry name" value="DUF1985 DOMAIN-CONTAINING PROTEIN"/>
    <property type="match status" value="1"/>
</dbReference>
<keyword evidence="4" id="KW-1185">Reference proteome</keyword>
<feature type="domain" description="DUF1985" evidence="2">
    <location>
        <begin position="283"/>
        <end position="402"/>
    </location>
</feature>
<reference evidence="3" key="2">
    <citation type="submission" date="2015-06" db="UniProtKB">
        <authorList>
            <consortium name="EnsemblPlants"/>
        </authorList>
    </citation>
    <scope>IDENTIFICATION</scope>
    <source>
        <strain evidence="3">DM1-3 516 R44</strain>
    </source>
</reference>
<dbReference type="Proteomes" id="UP000011115">
    <property type="component" value="Unassembled WGS sequence"/>
</dbReference>
<dbReference type="PaxDb" id="4113-PGSC0003DMT400054308"/>
<protein>
    <submittedName>
        <fullName evidence="3">Late blight resistance protein</fullName>
    </submittedName>
</protein>
<evidence type="ECO:0000256" key="1">
    <source>
        <dbReference type="SAM" id="MobiDB-lite"/>
    </source>
</evidence>
<feature type="compositionally biased region" description="Polar residues" evidence="1">
    <location>
        <begin position="181"/>
        <end position="194"/>
    </location>
</feature>
<evidence type="ECO:0000313" key="4">
    <source>
        <dbReference type="Proteomes" id="UP000011115"/>
    </source>
</evidence>
<dbReference type="Pfam" id="PF09331">
    <property type="entry name" value="DUF1985"/>
    <property type="match status" value="1"/>
</dbReference>
<feature type="region of interest" description="Disordered" evidence="1">
    <location>
        <begin position="40"/>
        <end position="66"/>
    </location>
</feature>
<evidence type="ECO:0000259" key="2">
    <source>
        <dbReference type="Pfam" id="PF09331"/>
    </source>
</evidence>
<organism evidence="3 4">
    <name type="scientific">Solanum tuberosum</name>
    <name type="common">Potato</name>
    <dbReference type="NCBI Taxonomy" id="4113"/>
    <lineage>
        <taxon>Eukaryota</taxon>
        <taxon>Viridiplantae</taxon>
        <taxon>Streptophyta</taxon>
        <taxon>Embryophyta</taxon>
        <taxon>Tracheophyta</taxon>
        <taxon>Spermatophyta</taxon>
        <taxon>Magnoliopsida</taxon>
        <taxon>eudicotyledons</taxon>
        <taxon>Gunneridae</taxon>
        <taxon>Pentapetalae</taxon>
        <taxon>asterids</taxon>
        <taxon>lamiids</taxon>
        <taxon>Solanales</taxon>
        <taxon>Solanaceae</taxon>
        <taxon>Solanoideae</taxon>
        <taxon>Solaneae</taxon>
        <taxon>Solanum</taxon>
    </lineage>
</organism>
<reference evidence="4" key="1">
    <citation type="journal article" date="2011" name="Nature">
        <title>Genome sequence and analysis of the tuber crop potato.</title>
        <authorList>
            <consortium name="The Potato Genome Sequencing Consortium"/>
        </authorList>
    </citation>
    <scope>NUCLEOTIDE SEQUENCE [LARGE SCALE GENOMIC DNA]</scope>
    <source>
        <strain evidence="4">cv. DM1-3 516 R44</strain>
    </source>
</reference>
<accession>M1BW35</accession>
<proteinExistence type="predicted"/>
<dbReference type="STRING" id="4113.M1BW35"/>
<dbReference type="AlphaFoldDB" id="M1BW35"/>
<evidence type="ECO:0000313" key="3">
    <source>
        <dbReference type="EnsemblPlants" id="PGSC0003DMT400054308"/>
    </source>
</evidence>
<dbReference type="InterPro" id="IPR015410">
    <property type="entry name" value="DUF1985"/>
</dbReference>
<dbReference type="PANTHER" id="PTHR48450:SF1">
    <property type="entry name" value="DUF1985 DOMAIN-CONTAINING PROTEIN"/>
    <property type="match status" value="1"/>
</dbReference>
<sequence length="403" mass="47296">MVVKFMERSFQRHRVCSNTSSYERVMAFESWAVDKEIRLESEEEEKEKRRRGEEEEEKSRRSTSFRQDHCGFSSGVIPTKVETLFWEGLELEKKKDPKNSQFPRNDRRTRVEISVRIHSPLTESKRLTRGIQLNQQIANDFSSFNLFITQEIADNVGSAAKMREERRSEHLQDPIGVQNLPQIQNGNVESSSTRGDLEKDDEERIVVEEDGNEEENAFAYKDLPKDAPHIHCFVNHDIKTQLTKHLTEQQYNLFCEKICFDHYMRMRICVGQGQILRCCMALELECSTWQALVIRVNGTVLKFTLRTFALITESNCVGVIDDFNFNTKEPNRLIVQYFGGNEFIRKLDLMSRFTKKVWADNEDNALKFAILYFIHTYVYSGERTSKKIPRIHFDLVESGRYRQ</sequence>
<dbReference type="Gramene" id="PGSC0003DMT400054308">
    <property type="protein sequence ID" value="PGSC0003DMT400054308"/>
    <property type="gene ID" value="PGSC0003DMG400021074"/>
</dbReference>
<feature type="compositionally biased region" description="Basic and acidic residues" evidence="1">
    <location>
        <begin position="40"/>
        <end position="60"/>
    </location>
</feature>
<dbReference type="EnsemblPlants" id="PGSC0003DMT400054308">
    <property type="protein sequence ID" value="PGSC0003DMT400054308"/>
    <property type="gene ID" value="PGSC0003DMG400021074"/>
</dbReference>
<dbReference type="InParanoid" id="M1BW35"/>
<name>M1BW35_SOLTU</name>